<proteinExistence type="predicted"/>
<dbReference type="Proteomes" id="UP000013456">
    <property type="component" value="Chromosome 3"/>
</dbReference>
<reference evidence="1" key="1">
    <citation type="journal article" date="2011" name="Nat. Biotechnol.">
        <title>Genome sequencing and comparison of two nonhuman primate animal models, the cynomolgus and Chinese rhesus macaques.</title>
        <authorList>
            <person name="Yan G."/>
            <person name="Zhang G."/>
            <person name="Fang X."/>
            <person name="Zhang Y."/>
            <person name="Li C."/>
            <person name="Ling F."/>
            <person name="Cooper D.N."/>
            <person name="Li Q."/>
            <person name="Li Y."/>
            <person name="van Gool A.J."/>
            <person name="Du H."/>
            <person name="Chen J."/>
            <person name="Chen R."/>
            <person name="Zhang P."/>
            <person name="Huang Z."/>
            <person name="Thompson J.R."/>
            <person name="Meng Y."/>
            <person name="Bai Y."/>
            <person name="Wang J."/>
            <person name="Zhuo M."/>
            <person name="Wang T."/>
            <person name="Huang Y."/>
            <person name="Wei L."/>
            <person name="Li J."/>
            <person name="Wang Z."/>
            <person name="Hu H."/>
            <person name="Yang P."/>
            <person name="Le L."/>
            <person name="Stenson P.D."/>
            <person name="Li B."/>
            <person name="Liu X."/>
            <person name="Ball E.V."/>
            <person name="An N."/>
            <person name="Huang Q."/>
            <person name="Zhang Y."/>
            <person name="Fan W."/>
            <person name="Zhang X."/>
            <person name="Li Y."/>
            <person name="Wang W."/>
            <person name="Katze M.G."/>
            <person name="Su B."/>
            <person name="Nielsen R."/>
            <person name="Yang H."/>
            <person name="Wang J."/>
            <person name="Wang X."/>
            <person name="Wang J."/>
        </authorList>
    </citation>
    <scope>NUCLEOTIDE SEQUENCE [LARGE SCALE GENOMIC DNA]</scope>
    <source>
        <strain evidence="1">CR-5</strain>
    </source>
</reference>
<evidence type="ECO:0000313" key="1">
    <source>
        <dbReference type="EMBL" id="EHH17052.1"/>
    </source>
</evidence>
<dbReference type="AlphaFoldDB" id="G7MN57"/>
<dbReference type="EMBL" id="CM001255">
    <property type="protein sequence ID" value="EHH17052.1"/>
    <property type="molecule type" value="Genomic_DNA"/>
</dbReference>
<gene>
    <name evidence="1" type="ORF">EGK_13343</name>
</gene>
<name>G7MN57_MACMU</name>
<accession>G7MN57</accession>
<organism evidence="1">
    <name type="scientific">Macaca mulatta</name>
    <name type="common">Rhesus macaque</name>
    <dbReference type="NCBI Taxonomy" id="9544"/>
    <lineage>
        <taxon>Eukaryota</taxon>
        <taxon>Metazoa</taxon>
        <taxon>Chordata</taxon>
        <taxon>Craniata</taxon>
        <taxon>Vertebrata</taxon>
        <taxon>Euteleostomi</taxon>
        <taxon>Mammalia</taxon>
        <taxon>Eutheria</taxon>
        <taxon>Euarchontoglires</taxon>
        <taxon>Primates</taxon>
        <taxon>Haplorrhini</taxon>
        <taxon>Catarrhini</taxon>
        <taxon>Cercopithecidae</taxon>
        <taxon>Cercopithecinae</taxon>
        <taxon>Macaca</taxon>
    </lineage>
</organism>
<sequence length="52" mass="5689">MCKYCPKMFTVSRITRCLRNVEDLSDASASVSLEDCMEGGCLATHTVMSLSP</sequence>
<protein>
    <submittedName>
        <fullName evidence="1">Uncharacterized protein</fullName>
    </submittedName>
</protein>